<dbReference type="InterPro" id="IPR033138">
    <property type="entry name" value="Cu_oxidase_CS"/>
</dbReference>
<dbReference type="EMBL" id="JACCFS010000001">
    <property type="protein sequence ID" value="NYJ32166.1"/>
    <property type="molecule type" value="Genomic_DNA"/>
</dbReference>
<keyword evidence="1" id="KW-0479">Metal-binding</keyword>
<evidence type="ECO:0000313" key="7">
    <source>
        <dbReference type="Proteomes" id="UP000572051"/>
    </source>
</evidence>
<evidence type="ECO:0000256" key="4">
    <source>
        <dbReference type="SAM" id="SignalP"/>
    </source>
</evidence>
<dbReference type="GO" id="GO:0046872">
    <property type="term" value="F:metal ion binding"/>
    <property type="evidence" value="ECO:0007669"/>
    <property type="project" value="UniProtKB-KW"/>
</dbReference>
<evidence type="ECO:0000256" key="2">
    <source>
        <dbReference type="ARBA" id="ARBA00023008"/>
    </source>
</evidence>
<feature type="region of interest" description="Disordered" evidence="3">
    <location>
        <begin position="25"/>
        <end position="69"/>
    </location>
</feature>
<feature type="domain" description="EfeO-type cupredoxin-like" evidence="5">
    <location>
        <begin position="62"/>
        <end position="138"/>
    </location>
</feature>
<organism evidence="6 7">
    <name type="scientific">Nocardiopsis aegyptia</name>
    <dbReference type="NCBI Taxonomy" id="220378"/>
    <lineage>
        <taxon>Bacteria</taxon>
        <taxon>Bacillati</taxon>
        <taxon>Actinomycetota</taxon>
        <taxon>Actinomycetes</taxon>
        <taxon>Streptosporangiales</taxon>
        <taxon>Nocardiopsidaceae</taxon>
        <taxon>Nocardiopsis</taxon>
    </lineage>
</organism>
<dbReference type="Proteomes" id="UP000572051">
    <property type="component" value="Unassembled WGS sequence"/>
</dbReference>
<evidence type="ECO:0000256" key="3">
    <source>
        <dbReference type="SAM" id="MobiDB-lite"/>
    </source>
</evidence>
<protein>
    <submittedName>
        <fullName evidence="6">Plastocyanin</fullName>
    </submittedName>
</protein>
<feature type="chain" id="PRO_5031558893" evidence="4">
    <location>
        <begin position="27"/>
        <end position="151"/>
    </location>
</feature>
<evidence type="ECO:0000259" key="5">
    <source>
        <dbReference type="Pfam" id="PF13473"/>
    </source>
</evidence>
<dbReference type="PROSITE" id="PS51257">
    <property type="entry name" value="PROKAR_LIPOPROTEIN"/>
    <property type="match status" value="1"/>
</dbReference>
<keyword evidence="7" id="KW-1185">Reference proteome</keyword>
<reference evidence="6 7" key="1">
    <citation type="submission" date="2020-07" db="EMBL/GenBank/DDBJ databases">
        <title>Sequencing the genomes of 1000 actinobacteria strains.</title>
        <authorList>
            <person name="Klenk H.-P."/>
        </authorList>
    </citation>
    <scope>NUCLEOTIDE SEQUENCE [LARGE SCALE GENOMIC DNA]</scope>
    <source>
        <strain evidence="6 7">DSM 44442</strain>
    </source>
</reference>
<dbReference type="InterPro" id="IPR008972">
    <property type="entry name" value="Cupredoxin"/>
</dbReference>
<dbReference type="RefSeq" id="WP_179819850.1">
    <property type="nucleotide sequence ID" value="NZ_JACCFS010000001.1"/>
</dbReference>
<accession>A0A7Z0EIC1</accession>
<sequence>MSRLALIALVAAGALGLAACSSDEDAAAPAPEETAAEETEAAGDGTDETAGESGDTADGEGGAITVTASEMAYEGIPDTLPAGTVEITFDNAGQAPHDLVVEELGDETVIPLTDGGQSATGTVTLEPGTYTFYCSVGSHREMGMEQTVTVE</sequence>
<dbReference type="PROSITE" id="PS00079">
    <property type="entry name" value="MULTICOPPER_OXIDASE1"/>
    <property type="match status" value="1"/>
</dbReference>
<dbReference type="Pfam" id="PF13473">
    <property type="entry name" value="Cupredoxin_1"/>
    <property type="match status" value="1"/>
</dbReference>
<comment type="caution">
    <text evidence="6">The sequence shown here is derived from an EMBL/GenBank/DDBJ whole genome shotgun (WGS) entry which is preliminary data.</text>
</comment>
<dbReference type="AlphaFoldDB" id="A0A7Z0EIC1"/>
<dbReference type="PROSITE" id="PS00196">
    <property type="entry name" value="COPPER_BLUE"/>
    <property type="match status" value="1"/>
</dbReference>
<keyword evidence="2" id="KW-0186">Copper</keyword>
<dbReference type="InterPro" id="IPR028096">
    <property type="entry name" value="EfeO_Cupredoxin"/>
</dbReference>
<feature type="signal peptide" evidence="4">
    <location>
        <begin position="1"/>
        <end position="26"/>
    </location>
</feature>
<evidence type="ECO:0000313" key="6">
    <source>
        <dbReference type="EMBL" id="NYJ32166.1"/>
    </source>
</evidence>
<dbReference type="Gene3D" id="2.60.40.420">
    <property type="entry name" value="Cupredoxins - blue copper proteins"/>
    <property type="match status" value="1"/>
</dbReference>
<evidence type="ECO:0000256" key="1">
    <source>
        <dbReference type="ARBA" id="ARBA00022723"/>
    </source>
</evidence>
<feature type="compositionally biased region" description="Acidic residues" evidence="3">
    <location>
        <begin position="34"/>
        <end position="58"/>
    </location>
</feature>
<gene>
    <name evidence="6" type="ORF">HNR10_000047</name>
</gene>
<dbReference type="InterPro" id="IPR028871">
    <property type="entry name" value="BlueCu_1_BS"/>
</dbReference>
<name>A0A7Z0EIC1_9ACTN</name>
<dbReference type="SUPFAM" id="SSF49503">
    <property type="entry name" value="Cupredoxins"/>
    <property type="match status" value="1"/>
</dbReference>
<proteinExistence type="predicted"/>
<keyword evidence="4" id="KW-0732">Signal</keyword>